<dbReference type="AlphaFoldDB" id="A0A8J5CSU5"/>
<dbReference type="EMBL" id="JACEEZ010014547">
    <property type="protein sequence ID" value="KAG0719416.1"/>
    <property type="molecule type" value="Genomic_DNA"/>
</dbReference>
<dbReference type="Gene3D" id="3.40.50.300">
    <property type="entry name" value="P-loop containing nucleotide triphosphate hydrolases"/>
    <property type="match status" value="1"/>
</dbReference>
<dbReference type="InterPro" id="IPR000863">
    <property type="entry name" value="Sulfotransferase_dom"/>
</dbReference>
<accession>A0A8J5CSU5</accession>
<comment type="similarity">
    <text evidence="1">Belongs to the WSCD family.</text>
</comment>
<protein>
    <submittedName>
        <fullName evidence="4">WSCD family member</fullName>
    </submittedName>
</protein>
<feature type="transmembrane region" description="Helical" evidence="2">
    <location>
        <begin position="6"/>
        <end position="31"/>
    </location>
</feature>
<dbReference type="PANTHER" id="PTHR45964:SF5">
    <property type="entry name" value="WSCD FAMILY MEMBER CG9164"/>
    <property type="match status" value="1"/>
</dbReference>
<dbReference type="OrthoDB" id="5985073at2759"/>
<evidence type="ECO:0000256" key="1">
    <source>
        <dbReference type="ARBA" id="ARBA00010236"/>
    </source>
</evidence>
<evidence type="ECO:0000256" key="2">
    <source>
        <dbReference type="SAM" id="Phobius"/>
    </source>
</evidence>
<proteinExistence type="inferred from homology"/>
<dbReference type="Pfam" id="PF00685">
    <property type="entry name" value="Sulfotransfer_1"/>
    <property type="match status" value="1"/>
</dbReference>
<feature type="domain" description="Sulfotransferase" evidence="3">
    <location>
        <begin position="202"/>
        <end position="255"/>
    </location>
</feature>
<dbReference type="GO" id="GO:0008146">
    <property type="term" value="F:sulfotransferase activity"/>
    <property type="evidence" value="ECO:0007669"/>
    <property type="project" value="InterPro"/>
</dbReference>
<sequence length="321" mass="37042">MRRWRWWRWVVCASGWVALVYVFFLAFVTLVSLTNSSLTRPYTPPAEVVGARGTWGWASRRLGRGARLPWCQPLRWRDPPGPVSALVSFPGSGNTWIRYLLQQVTGYYSGSVYKDYALMKNGFPAESVSNGSVIVVKTHEWGPEMRKGFTRAILLIRDPYLAIQAEFNRQSGGHIGHAQPDKYMRDGGRSWERFVTNKALAWMNTTVDWLKFEGPLHLIFYEDLLDNLPEEMRRILEFLDLGVSESNFDCMMRHLDGIYKRRKRPLSFDPFTPKLRALVDRCKQMVERAVRELLAGGDVSVVWNNMNSLNFTLPPHKPVVR</sequence>
<gene>
    <name evidence="4" type="ORF">GWK47_050541</name>
</gene>
<organism evidence="4 5">
    <name type="scientific">Chionoecetes opilio</name>
    <name type="common">Atlantic snow crab</name>
    <name type="synonym">Cancer opilio</name>
    <dbReference type="NCBI Taxonomy" id="41210"/>
    <lineage>
        <taxon>Eukaryota</taxon>
        <taxon>Metazoa</taxon>
        <taxon>Ecdysozoa</taxon>
        <taxon>Arthropoda</taxon>
        <taxon>Crustacea</taxon>
        <taxon>Multicrustacea</taxon>
        <taxon>Malacostraca</taxon>
        <taxon>Eumalacostraca</taxon>
        <taxon>Eucarida</taxon>
        <taxon>Decapoda</taxon>
        <taxon>Pleocyemata</taxon>
        <taxon>Brachyura</taxon>
        <taxon>Eubrachyura</taxon>
        <taxon>Majoidea</taxon>
        <taxon>Majidae</taxon>
        <taxon>Chionoecetes</taxon>
    </lineage>
</organism>
<reference evidence="4" key="1">
    <citation type="submission" date="2020-07" db="EMBL/GenBank/DDBJ databases">
        <title>The High-quality genome of the commercially important snow crab, Chionoecetes opilio.</title>
        <authorList>
            <person name="Jeong J.-H."/>
            <person name="Ryu S."/>
        </authorList>
    </citation>
    <scope>NUCLEOTIDE SEQUENCE</scope>
    <source>
        <strain evidence="4">MADBK_172401_WGS</strain>
        <tissue evidence="4">Digestive gland</tissue>
    </source>
</reference>
<evidence type="ECO:0000313" key="4">
    <source>
        <dbReference type="EMBL" id="KAG0719416.1"/>
    </source>
</evidence>
<dbReference type="InterPro" id="IPR051589">
    <property type="entry name" value="Sialate-O-sulfotransferase"/>
</dbReference>
<dbReference type="SUPFAM" id="SSF52540">
    <property type="entry name" value="P-loop containing nucleoside triphosphate hydrolases"/>
    <property type="match status" value="1"/>
</dbReference>
<dbReference type="Proteomes" id="UP000770661">
    <property type="component" value="Unassembled WGS sequence"/>
</dbReference>
<evidence type="ECO:0000313" key="5">
    <source>
        <dbReference type="Proteomes" id="UP000770661"/>
    </source>
</evidence>
<name>A0A8J5CSU5_CHIOP</name>
<keyword evidence="2" id="KW-0472">Membrane</keyword>
<keyword evidence="2" id="KW-1133">Transmembrane helix</keyword>
<dbReference type="InterPro" id="IPR027417">
    <property type="entry name" value="P-loop_NTPase"/>
</dbReference>
<keyword evidence="5" id="KW-1185">Reference proteome</keyword>
<keyword evidence="2" id="KW-0812">Transmembrane</keyword>
<dbReference type="PANTHER" id="PTHR45964">
    <property type="entry name" value="WSCD FAMILY MEMBER CG9164"/>
    <property type="match status" value="1"/>
</dbReference>
<comment type="caution">
    <text evidence="4">The sequence shown here is derived from an EMBL/GenBank/DDBJ whole genome shotgun (WGS) entry which is preliminary data.</text>
</comment>
<evidence type="ECO:0000259" key="3">
    <source>
        <dbReference type="Pfam" id="PF00685"/>
    </source>
</evidence>